<evidence type="ECO:0000313" key="2">
    <source>
        <dbReference type="Proteomes" id="UP001595387"/>
    </source>
</evidence>
<keyword evidence="2" id="KW-1185">Reference proteome</keyword>
<protein>
    <submittedName>
        <fullName evidence="1">Uncharacterized protein</fullName>
    </submittedName>
</protein>
<comment type="caution">
    <text evidence="1">The sequence shown here is derived from an EMBL/GenBank/DDBJ whole genome shotgun (WGS) entry which is preliminary data.</text>
</comment>
<organism evidence="1 2">
    <name type="scientific">Virgibacillus sediminis</name>
    <dbReference type="NCBI Taxonomy" id="202260"/>
    <lineage>
        <taxon>Bacteria</taxon>
        <taxon>Bacillati</taxon>
        <taxon>Bacillota</taxon>
        <taxon>Bacilli</taxon>
        <taxon>Bacillales</taxon>
        <taxon>Bacillaceae</taxon>
        <taxon>Virgibacillus</taxon>
    </lineage>
</organism>
<sequence length="51" mass="6061">MMKRIEASPLDEYLSVLLIPPASYEERRREMILCLAIRSQPSSLFFFSMYM</sequence>
<accession>A0ABV7A6T2</accession>
<reference evidence="2" key="1">
    <citation type="journal article" date="2019" name="Int. J. Syst. Evol. Microbiol.">
        <title>The Global Catalogue of Microorganisms (GCM) 10K type strain sequencing project: providing services to taxonomists for standard genome sequencing and annotation.</title>
        <authorList>
            <consortium name="The Broad Institute Genomics Platform"/>
            <consortium name="The Broad Institute Genome Sequencing Center for Infectious Disease"/>
            <person name="Wu L."/>
            <person name="Ma J."/>
        </authorList>
    </citation>
    <scope>NUCLEOTIDE SEQUENCE [LARGE SCALE GENOMIC DNA]</scope>
    <source>
        <strain evidence="2">KCTC 13193</strain>
    </source>
</reference>
<dbReference type="EMBL" id="JBHRRZ010000016">
    <property type="protein sequence ID" value="MFC2948789.1"/>
    <property type="molecule type" value="Genomic_DNA"/>
</dbReference>
<proteinExistence type="predicted"/>
<evidence type="ECO:0000313" key="1">
    <source>
        <dbReference type="EMBL" id="MFC2948789.1"/>
    </source>
</evidence>
<gene>
    <name evidence="1" type="ORF">ACFODW_10625</name>
</gene>
<dbReference type="Proteomes" id="UP001595387">
    <property type="component" value="Unassembled WGS sequence"/>
</dbReference>
<dbReference type="RefSeq" id="WP_390306169.1">
    <property type="nucleotide sequence ID" value="NZ_JBHRRZ010000016.1"/>
</dbReference>
<name>A0ABV7A6T2_9BACI</name>